<evidence type="ECO:0000313" key="1">
    <source>
        <dbReference type="EMBL" id="PIZ45645.1"/>
    </source>
</evidence>
<evidence type="ECO:0000313" key="2">
    <source>
        <dbReference type="Proteomes" id="UP000228920"/>
    </source>
</evidence>
<comment type="caution">
    <text evidence="1">The sequence shown here is derived from an EMBL/GenBank/DDBJ whole genome shotgun (WGS) entry which is preliminary data.</text>
</comment>
<dbReference type="AlphaFoldDB" id="A0A2M7THF2"/>
<dbReference type="Proteomes" id="UP000228920">
    <property type="component" value="Unassembled WGS sequence"/>
</dbReference>
<accession>A0A2M7THF2</accession>
<proteinExistence type="predicted"/>
<organism evidence="1 2">
    <name type="scientific">candidate division WWE3 bacterium CG_4_10_14_0_2_um_filter_41_14</name>
    <dbReference type="NCBI Taxonomy" id="1975072"/>
    <lineage>
        <taxon>Bacteria</taxon>
        <taxon>Katanobacteria</taxon>
    </lineage>
</organism>
<name>A0A2M7THF2_UNCKA</name>
<protein>
    <recommendedName>
        <fullName evidence="3">Peptidase S74 domain-containing protein</fullName>
    </recommendedName>
</protein>
<dbReference type="EMBL" id="PFNL01000127">
    <property type="protein sequence ID" value="PIZ45645.1"/>
    <property type="molecule type" value="Genomic_DNA"/>
</dbReference>
<evidence type="ECO:0008006" key="3">
    <source>
        <dbReference type="Google" id="ProtNLM"/>
    </source>
</evidence>
<reference evidence="2" key="1">
    <citation type="submission" date="2017-09" db="EMBL/GenBank/DDBJ databases">
        <title>Depth-based differentiation of microbial function through sediment-hosted aquifers and enrichment of novel symbionts in the deep terrestrial subsurface.</title>
        <authorList>
            <person name="Probst A.J."/>
            <person name="Ladd B."/>
            <person name="Jarett J.K."/>
            <person name="Geller-Mcgrath D.E."/>
            <person name="Sieber C.M.K."/>
            <person name="Emerson J.B."/>
            <person name="Anantharaman K."/>
            <person name="Thomas B.C."/>
            <person name="Malmstrom R."/>
            <person name="Stieglmeier M."/>
            <person name="Klingl A."/>
            <person name="Woyke T."/>
            <person name="Ryan C.M."/>
            <person name="Banfield J.F."/>
        </authorList>
    </citation>
    <scope>NUCLEOTIDE SEQUENCE [LARGE SCALE GENOMIC DNA]</scope>
</reference>
<feature type="non-terminal residue" evidence="1">
    <location>
        <position position="741"/>
    </location>
</feature>
<gene>
    <name evidence="1" type="ORF">COY32_04885</name>
</gene>
<feature type="non-terminal residue" evidence="1">
    <location>
        <position position="1"/>
    </location>
</feature>
<sequence length="741" mass="75114">NALNIHHTNTGEDYVTVTSSGNVGIGTTAPGGLLELRGVGSASTMFRQTTTGGGGMYLGAFDNTADPIWVFGTNASEHIQFKPGGVATSLYLDATTGNVGIGTTGPGARLHSLATTEQLRLGYDSSNYWSSTIGSTGGLTMQGVGAGGALTLSPTAGQNLNISLATTGDFAVNTSQLYVDTSTGNVGIGTTSPNYLLQLGTGTITPTGGFGGANALVKQLISDTTSGKYTQLAIQGPTNGGAAIEMYDGSGVAVADFGMNTTAKDFGFINRMTSGIMQFYTHDGTSLASRIYISSAGNVGIGTTGPATKLHVEQTAGVPGAIETIAKFTVSDDATNYLSIENGGSTAGVFHPSLLGYSGIAGSAGLNLQGKILAAADTGTNPVFNMDGYLSTNAVVATRPILRVRNWDQVLLQIQSSGNVGIGTTGPGAKIHALATSEQLRLGYDISNYSSFTTDSSGALAISTTGSGVNSITLNTTGGNINFSQSLNGISYQGSQFRPYVVDDNEIALGTTSARWSSINIGTSNSTFAGNVGIGTTAPGATLHVNSSNLNKLRFSDTAANTPYWYFQIDTSATPYGLMQVGDTQNYRNLALNPYGGNVGIGTTAPGQKLDIAGNIALSASGGGYIYGDTTTPNLRLSNSGGAVLSYGTISNISMGNPTIVLTAASAPRISLGAGLAFGSTYYSLTSPGTNNMIIEGGLGVGYSTLGTATLAINGNVGIGTTAPGNRLTLSTSGVDDTIPA</sequence>